<sequence length="145" mass="16628">MTHDELCEIAVKFLRKNGFEIVFDDKLKSVNCSGEQPDVIGFRSSVSCLIEAKVSRSDFLADKKKRFRINPELGMGDWRFFISPPDIISIDDLPKGWGLLHVTGNKVEKVHGWPSNCLWISEKPFKSDKQAECNHLYSALRRMNK</sequence>
<dbReference type="RefSeq" id="WP_094963038.1">
    <property type="nucleotide sequence ID" value="NZ_NOWC01000040.1"/>
</dbReference>
<dbReference type="InterPro" id="IPR011335">
    <property type="entry name" value="Restrct_endonuc-II-like"/>
</dbReference>
<evidence type="ECO:0000313" key="1">
    <source>
        <dbReference type="EMBL" id="OZS72312.1"/>
    </source>
</evidence>
<reference evidence="1 2" key="1">
    <citation type="submission" date="2017-07" db="EMBL/GenBank/DDBJ databases">
        <title>blaIMP-27 on transferable plasmids in Proteus mirabilis and Providencia rettgeri.</title>
        <authorList>
            <person name="Potter R."/>
        </authorList>
    </citation>
    <scope>NUCLEOTIDE SEQUENCE [LARGE SCALE GENOMIC DNA]</scope>
    <source>
        <strain evidence="1 2">PR1</strain>
    </source>
</reference>
<evidence type="ECO:0000313" key="2">
    <source>
        <dbReference type="Proteomes" id="UP000216001"/>
    </source>
</evidence>
<proteinExistence type="predicted"/>
<comment type="caution">
    <text evidence="1">The sequence shown here is derived from an EMBL/GenBank/DDBJ whole genome shotgun (WGS) entry which is preliminary data.</text>
</comment>
<dbReference type="SUPFAM" id="SSF52980">
    <property type="entry name" value="Restriction endonuclease-like"/>
    <property type="match status" value="1"/>
</dbReference>
<accession>A0A264VLZ0</accession>
<dbReference type="EMBL" id="NOWC01000040">
    <property type="protein sequence ID" value="OZS72312.1"/>
    <property type="molecule type" value="Genomic_DNA"/>
</dbReference>
<protein>
    <submittedName>
        <fullName evidence="1">Uncharacterized protein</fullName>
    </submittedName>
</protein>
<dbReference type="AlphaFoldDB" id="A0A264VLZ0"/>
<dbReference type="Proteomes" id="UP000216001">
    <property type="component" value="Unassembled WGS sequence"/>
</dbReference>
<organism evidence="1 2">
    <name type="scientific">Providencia rettgeri</name>
    <dbReference type="NCBI Taxonomy" id="587"/>
    <lineage>
        <taxon>Bacteria</taxon>
        <taxon>Pseudomonadati</taxon>
        <taxon>Pseudomonadota</taxon>
        <taxon>Gammaproteobacteria</taxon>
        <taxon>Enterobacterales</taxon>
        <taxon>Morganellaceae</taxon>
        <taxon>Providencia</taxon>
    </lineage>
</organism>
<name>A0A264VLZ0_PRORE</name>
<gene>
    <name evidence="1" type="ORF">CHI95_22680</name>
</gene>